<evidence type="ECO:0000313" key="3">
    <source>
        <dbReference type="Proteomes" id="UP001189429"/>
    </source>
</evidence>
<evidence type="ECO:0000256" key="1">
    <source>
        <dbReference type="SAM" id="MobiDB-lite"/>
    </source>
</evidence>
<name>A0ABN9RLX7_9DINO</name>
<protein>
    <submittedName>
        <fullName evidence="2">Uncharacterized protein</fullName>
    </submittedName>
</protein>
<proteinExistence type="predicted"/>
<keyword evidence="3" id="KW-1185">Reference proteome</keyword>
<feature type="region of interest" description="Disordered" evidence="1">
    <location>
        <begin position="68"/>
        <end position="88"/>
    </location>
</feature>
<reference evidence="2" key="1">
    <citation type="submission" date="2023-10" db="EMBL/GenBank/DDBJ databases">
        <authorList>
            <person name="Chen Y."/>
            <person name="Shah S."/>
            <person name="Dougan E. K."/>
            <person name="Thang M."/>
            <person name="Chan C."/>
        </authorList>
    </citation>
    <scope>NUCLEOTIDE SEQUENCE [LARGE SCALE GENOMIC DNA]</scope>
</reference>
<dbReference type="EMBL" id="CAUYUJ010006557">
    <property type="protein sequence ID" value="CAK0817773.1"/>
    <property type="molecule type" value="Genomic_DNA"/>
</dbReference>
<organism evidence="2 3">
    <name type="scientific">Prorocentrum cordatum</name>
    <dbReference type="NCBI Taxonomy" id="2364126"/>
    <lineage>
        <taxon>Eukaryota</taxon>
        <taxon>Sar</taxon>
        <taxon>Alveolata</taxon>
        <taxon>Dinophyceae</taxon>
        <taxon>Prorocentrales</taxon>
        <taxon>Prorocentraceae</taxon>
        <taxon>Prorocentrum</taxon>
    </lineage>
</organism>
<gene>
    <name evidence="2" type="ORF">PCOR1329_LOCUS20273</name>
</gene>
<evidence type="ECO:0000313" key="2">
    <source>
        <dbReference type="EMBL" id="CAK0817773.1"/>
    </source>
</evidence>
<accession>A0ABN9RLX7</accession>
<sequence>MKTLSAEITELHVQIKRAGEDREAENKDFQTTIVDQQETQKLLQKALQILKAVYKPTVAAGGAAALAQQAPGGGEDQPAPPPGFREYGQNRAGGGVVAMIEQIISDAHHMEEMATKDEQTAQQQYETFVKDTNTAVQDKQQSLVNKGEVHAKAKGKLIEVEGAIREHRVHDGQRVEILPLMSNTLAGAEDPSELQPVMGGCLETRSPTGHLPSAQRREPSLAIATILAGASPRGPFDWLALKAGGAPASEVEASAGRVALGAGAPIATARDDVAVNSGVEFDGRAARGVASG</sequence>
<comment type="caution">
    <text evidence="2">The sequence shown here is derived from an EMBL/GenBank/DDBJ whole genome shotgun (WGS) entry which is preliminary data.</text>
</comment>
<dbReference type="Proteomes" id="UP001189429">
    <property type="component" value="Unassembled WGS sequence"/>
</dbReference>